<sequence>MKVEVIEVKPLQQQYARVGNVATLFDLGRTKTSELINAMEKTKPWNEYIITINERAKLVRVDAFEAYLKSIRMQ</sequence>
<evidence type="ECO:0008006" key="2">
    <source>
        <dbReference type="Google" id="ProtNLM"/>
    </source>
</evidence>
<accession>A0A8S5P4F7</accession>
<name>A0A8S5P4F7_9CAUD</name>
<proteinExistence type="predicted"/>
<evidence type="ECO:0000313" key="1">
    <source>
        <dbReference type="EMBL" id="DAE01999.1"/>
    </source>
</evidence>
<dbReference type="EMBL" id="BK015338">
    <property type="protein sequence ID" value="DAE01999.1"/>
    <property type="molecule type" value="Genomic_DNA"/>
</dbReference>
<protein>
    <recommendedName>
        <fullName evidence="2">Excisionase</fullName>
    </recommendedName>
</protein>
<organism evidence="1">
    <name type="scientific">Siphoviridae sp. ctiam3</name>
    <dbReference type="NCBI Taxonomy" id="2825624"/>
    <lineage>
        <taxon>Viruses</taxon>
        <taxon>Duplodnaviria</taxon>
        <taxon>Heunggongvirae</taxon>
        <taxon>Uroviricota</taxon>
        <taxon>Caudoviricetes</taxon>
    </lineage>
</organism>
<reference evidence="1" key="1">
    <citation type="journal article" date="2021" name="Proc. Natl. Acad. Sci. U.S.A.">
        <title>A Catalog of Tens of Thousands of Viruses from Human Metagenomes Reveals Hidden Associations with Chronic Diseases.</title>
        <authorList>
            <person name="Tisza M.J."/>
            <person name="Buck C.B."/>
        </authorList>
    </citation>
    <scope>NUCLEOTIDE SEQUENCE</scope>
    <source>
        <strain evidence="1">Ctiam3</strain>
    </source>
</reference>